<accession>A0ABS5K3H9</accession>
<feature type="coiled-coil region" evidence="1">
    <location>
        <begin position="53"/>
        <end position="87"/>
    </location>
</feature>
<dbReference type="Proteomes" id="UP000811481">
    <property type="component" value="Unassembled WGS sequence"/>
</dbReference>
<feature type="transmembrane region" description="Helical" evidence="2">
    <location>
        <begin position="12"/>
        <end position="35"/>
    </location>
</feature>
<proteinExistence type="predicted"/>
<keyword evidence="4" id="KW-1185">Reference proteome</keyword>
<dbReference type="RefSeq" id="WP_212331766.1">
    <property type="nucleotide sequence ID" value="NZ_JAGVRH010000006.1"/>
</dbReference>
<comment type="caution">
    <text evidence="3">The sequence shown here is derived from an EMBL/GenBank/DDBJ whole genome shotgun (WGS) entry which is preliminary data.</text>
</comment>
<evidence type="ECO:0000313" key="3">
    <source>
        <dbReference type="EMBL" id="MBS2126473.1"/>
    </source>
</evidence>
<protein>
    <recommendedName>
        <fullName evidence="5">Septum formation initiator</fullName>
    </recommendedName>
</protein>
<organism evidence="3 4">
    <name type="scientific">'Fragaria x ananassa' phyllody phytoplasma</name>
    <dbReference type="NCBI Taxonomy" id="2358428"/>
    <lineage>
        <taxon>Bacteria</taxon>
        <taxon>Bacillati</taxon>
        <taxon>Mycoplasmatota</taxon>
        <taxon>Mollicutes</taxon>
        <taxon>Acholeplasmatales</taxon>
        <taxon>Acholeplasmataceae</taxon>
        <taxon>Candidatus Phytoplasma</taxon>
        <taxon>16SrXIII (Mexican periwinkle virescence group)</taxon>
    </lineage>
</organism>
<keyword evidence="2" id="KW-1133">Transmembrane helix</keyword>
<evidence type="ECO:0000256" key="2">
    <source>
        <dbReference type="SAM" id="Phobius"/>
    </source>
</evidence>
<evidence type="ECO:0008006" key="5">
    <source>
        <dbReference type="Google" id="ProtNLM"/>
    </source>
</evidence>
<keyword evidence="2" id="KW-0812">Transmembrane</keyword>
<dbReference type="EMBL" id="JAGVRH010000006">
    <property type="protein sequence ID" value="MBS2126473.1"/>
    <property type="molecule type" value="Genomic_DNA"/>
</dbReference>
<gene>
    <name evidence="3" type="ORF">J8J04_02095</name>
</gene>
<keyword evidence="1" id="KW-0175">Coiled coil</keyword>
<name>A0ABS5K3H9_9MOLU</name>
<reference evidence="3" key="1">
    <citation type="submission" date="2021-04" db="EMBL/GenBank/DDBJ databases">
        <title>Draft genome sequence of StrPh-CL8, a phytoplasma strain causing strawberry phyllody in Chile.</title>
        <authorList>
            <person name="Cui W."/>
            <person name="Zamorano A."/>
            <person name="Fiore N."/>
        </authorList>
    </citation>
    <scope>NUCLEOTIDE SEQUENCE [LARGE SCALE GENOMIC DNA]</scope>
    <source>
        <strain evidence="3">StrPh-Cl</strain>
    </source>
</reference>
<evidence type="ECO:0000256" key="1">
    <source>
        <dbReference type="SAM" id="Coils"/>
    </source>
</evidence>
<keyword evidence="2" id="KW-0472">Membrane</keyword>
<evidence type="ECO:0000313" key="4">
    <source>
        <dbReference type="Proteomes" id="UP000811481"/>
    </source>
</evidence>
<sequence>MSIFKIGNKHYTIIPFIIITSVLIFCFLLIASAAYRYHLETEERRKLQNIDIKQKARELNVSLHKKNENLEKENRDLKNENERLKVEIYQNKDYEGNISYLFAR</sequence>